<protein>
    <submittedName>
        <fullName evidence="1">Uncharacterized protein</fullName>
    </submittedName>
</protein>
<dbReference type="EMBL" id="BSYO01000006">
    <property type="protein sequence ID" value="GMH06577.1"/>
    <property type="molecule type" value="Genomic_DNA"/>
</dbReference>
<sequence length="87" mass="9951">MVSRRSEDSVSVYALLGARSRRLLRKTKVLLAKIYKLPTLALVRELLLLLRAMKSGVSDDWTKWIIPASVQFSCRMGQCLRECPIMI</sequence>
<organism evidence="1 2">
    <name type="scientific">Nepenthes gracilis</name>
    <name type="common">Slender pitcher plant</name>
    <dbReference type="NCBI Taxonomy" id="150966"/>
    <lineage>
        <taxon>Eukaryota</taxon>
        <taxon>Viridiplantae</taxon>
        <taxon>Streptophyta</taxon>
        <taxon>Embryophyta</taxon>
        <taxon>Tracheophyta</taxon>
        <taxon>Spermatophyta</taxon>
        <taxon>Magnoliopsida</taxon>
        <taxon>eudicotyledons</taxon>
        <taxon>Gunneridae</taxon>
        <taxon>Pentapetalae</taxon>
        <taxon>Caryophyllales</taxon>
        <taxon>Nepenthaceae</taxon>
        <taxon>Nepenthes</taxon>
    </lineage>
</organism>
<evidence type="ECO:0000313" key="2">
    <source>
        <dbReference type="Proteomes" id="UP001279734"/>
    </source>
</evidence>
<gene>
    <name evidence="1" type="ORF">Nepgr_008417</name>
</gene>
<name>A0AAD3S8V8_NEPGR</name>
<dbReference type="Proteomes" id="UP001279734">
    <property type="component" value="Unassembled WGS sequence"/>
</dbReference>
<accession>A0AAD3S8V8</accession>
<keyword evidence="2" id="KW-1185">Reference proteome</keyword>
<dbReference type="AlphaFoldDB" id="A0AAD3S8V8"/>
<comment type="caution">
    <text evidence="1">The sequence shown here is derived from an EMBL/GenBank/DDBJ whole genome shotgun (WGS) entry which is preliminary data.</text>
</comment>
<evidence type="ECO:0000313" key="1">
    <source>
        <dbReference type="EMBL" id="GMH06577.1"/>
    </source>
</evidence>
<proteinExistence type="predicted"/>
<reference evidence="1" key="1">
    <citation type="submission" date="2023-05" db="EMBL/GenBank/DDBJ databases">
        <title>Nepenthes gracilis genome sequencing.</title>
        <authorList>
            <person name="Fukushima K."/>
        </authorList>
    </citation>
    <scope>NUCLEOTIDE SEQUENCE</scope>
    <source>
        <strain evidence="1">SING2019-196</strain>
    </source>
</reference>